<dbReference type="InterPro" id="IPR052518">
    <property type="entry name" value="CHR_Transporter"/>
</dbReference>
<organism evidence="8 9">
    <name type="scientific">Andreesenia angusta</name>
    <dbReference type="NCBI Taxonomy" id="39480"/>
    <lineage>
        <taxon>Bacteria</taxon>
        <taxon>Bacillati</taxon>
        <taxon>Bacillota</taxon>
        <taxon>Tissierellia</taxon>
        <taxon>Tissierellales</taxon>
        <taxon>Gottschalkiaceae</taxon>
        <taxon>Andreesenia</taxon>
    </lineage>
</organism>
<proteinExistence type="inferred from homology"/>
<evidence type="ECO:0000256" key="4">
    <source>
        <dbReference type="ARBA" id="ARBA00022692"/>
    </source>
</evidence>
<keyword evidence="4 7" id="KW-0812">Transmembrane</keyword>
<dbReference type="Pfam" id="PF02417">
    <property type="entry name" value="Chromate_transp"/>
    <property type="match status" value="1"/>
</dbReference>
<keyword evidence="9" id="KW-1185">Reference proteome</keyword>
<feature type="transmembrane region" description="Helical" evidence="7">
    <location>
        <begin position="111"/>
        <end position="130"/>
    </location>
</feature>
<dbReference type="InterPro" id="IPR003370">
    <property type="entry name" value="Chromate_transpt"/>
</dbReference>
<evidence type="ECO:0000256" key="5">
    <source>
        <dbReference type="ARBA" id="ARBA00022989"/>
    </source>
</evidence>
<evidence type="ECO:0000256" key="1">
    <source>
        <dbReference type="ARBA" id="ARBA00004651"/>
    </source>
</evidence>
<dbReference type="GO" id="GO:0005886">
    <property type="term" value="C:plasma membrane"/>
    <property type="evidence" value="ECO:0007669"/>
    <property type="project" value="UniProtKB-SubCell"/>
</dbReference>
<comment type="similarity">
    <text evidence="2">Belongs to the chromate ion transporter (CHR) (TC 2.A.51) family.</text>
</comment>
<accession>A0A1S1V854</accession>
<evidence type="ECO:0000256" key="3">
    <source>
        <dbReference type="ARBA" id="ARBA00022475"/>
    </source>
</evidence>
<reference evidence="8 9" key="1">
    <citation type="submission" date="2016-09" db="EMBL/GenBank/DDBJ databases">
        <title>Genome sequence of Eubacterium angustum.</title>
        <authorList>
            <person name="Poehlein A."/>
            <person name="Daniel R."/>
        </authorList>
    </citation>
    <scope>NUCLEOTIDE SEQUENCE [LARGE SCALE GENOMIC DNA]</scope>
    <source>
        <strain evidence="8 9">DSM 1989</strain>
    </source>
</reference>
<evidence type="ECO:0000256" key="7">
    <source>
        <dbReference type="SAM" id="Phobius"/>
    </source>
</evidence>
<dbReference type="PANTHER" id="PTHR43663:SF2">
    <property type="entry name" value="CHROMATE TRANSPORT PROTEIN-RELATED"/>
    <property type="match status" value="1"/>
</dbReference>
<comment type="caution">
    <text evidence="8">The sequence shown here is derived from an EMBL/GenBank/DDBJ whole genome shotgun (WGS) entry which is preliminary data.</text>
</comment>
<keyword evidence="5 7" id="KW-1133">Transmembrane helix</keyword>
<dbReference type="PANTHER" id="PTHR43663">
    <property type="entry name" value="CHROMATE TRANSPORT PROTEIN-RELATED"/>
    <property type="match status" value="1"/>
</dbReference>
<evidence type="ECO:0000313" key="8">
    <source>
        <dbReference type="EMBL" id="OHW61919.1"/>
    </source>
</evidence>
<dbReference type="Proteomes" id="UP000180254">
    <property type="component" value="Unassembled WGS sequence"/>
</dbReference>
<evidence type="ECO:0000256" key="6">
    <source>
        <dbReference type="ARBA" id="ARBA00023136"/>
    </source>
</evidence>
<evidence type="ECO:0000313" key="9">
    <source>
        <dbReference type="Proteomes" id="UP000180254"/>
    </source>
</evidence>
<sequence length="180" mass="19418">MRYRELFATFFKIGLLTIGGGYAMVPVIQNAVVKEHSWLTDEEFIDALALSQSAPGALAINSSVYIGYKLKGVRGAIVAALGTSLPSFLIILLISLFFFRMREIDYVEKAFKGIRAAVVSMIALSLVQLLEAVKLKPRGYVVFGASAIALVVLDVNPLWVLVAGGAGSLIYYSIKGGAER</sequence>
<evidence type="ECO:0000256" key="2">
    <source>
        <dbReference type="ARBA" id="ARBA00005262"/>
    </source>
</evidence>
<keyword evidence="3" id="KW-1003">Cell membrane</keyword>
<feature type="transmembrane region" description="Helical" evidence="7">
    <location>
        <begin position="7"/>
        <end position="28"/>
    </location>
</feature>
<protein>
    <submittedName>
        <fullName evidence="8">Chromate transport protein</fullName>
    </submittedName>
</protein>
<dbReference type="GO" id="GO:0015109">
    <property type="term" value="F:chromate transmembrane transporter activity"/>
    <property type="evidence" value="ECO:0007669"/>
    <property type="project" value="InterPro"/>
</dbReference>
<feature type="transmembrane region" description="Helical" evidence="7">
    <location>
        <begin position="76"/>
        <end position="99"/>
    </location>
</feature>
<dbReference type="OrthoDB" id="9788907at2"/>
<feature type="transmembrane region" description="Helical" evidence="7">
    <location>
        <begin position="142"/>
        <end position="172"/>
    </location>
</feature>
<comment type="subcellular location">
    <subcellularLocation>
        <location evidence="1">Cell membrane</location>
        <topology evidence="1">Multi-pass membrane protein</topology>
    </subcellularLocation>
</comment>
<dbReference type="EMBL" id="MKIE01000006">
    <property type="protein sequence ID" value="OHW61919.1"/>
    <property type="molecule type" value="Genomic_DNA"/>
</dbReference>
<keyword evidence="6 7" id="KW-0472">Membrane</keyword>
<dbReference type="RefSeq" id="WP_071063576.1">
    <property type="nucleotide sequence ID" value="NZ_MKIE01000006.1"/>
</dbReference>
<dbReference type="AlphaFoldDB" id="A0A1S1V854"/>
<gene>
    <name evidence="8" type="primary">chrA</name>
    <name evidence="8" type="ORF">EUAN_16820</name>
</gene>
<name>A0A1S1V854_9FIRM</name>
<dbReference type="STRING" id="39480.EUAN_16820"/>